<dbReference type="EnsemblBacteria" id="ABA51422">
    <property type="protein sequence ID" value="ABA51422"/>
    <property type="gene ID" value="BURPS1710b_A1688"/>
</dbReference>
<name>Q3JHV8_BURP1</name>
<dbReference type="AlphaFoldDB" id="Q3JHV8"/>
<dbReference type="EMBL" id="CP000125">
    <property type="protein sequence ID" value="ABA51422.1"/>
    <property type="molecule type" value="Genomic_DNA"/>
</dbReference>
<evidence type="ECO:0000256" key="1">
    <source>
        <dbReference type="SAM" id="MobiDB-lite"/>
    </source>
</evidence>
<reference evidence="2 3" key="1">
    <citation type="submission" date="2005-09" db="EMBL/GenBank/DDBJ databases">
        <authorList>
            <person name="Woods D.E."/>
            <person name="Nierman W.C."/>
        </authorList>
    </citation>
    <scope>NUCLEOTIDE SEQUENCE [LARGE SCALE GENOMIC DNA]</scope>
    <source>
        <strain evidence="2 3">1710b</strain>
    </source>
</reference>
<gene>
    <name evidence="2" type="ordered locus">BURPS1710b_A1688</name>
</gene>
<accession>Q3JHV8</accession>
<evidence type="ECO:0000313" key="2">
    <source>
        <dbReference type="EMBL" id="ABA51422.1"/>
    </source>
</evidence>
<dbReference type="HOGENOM" id="CLU_2804188_0_0_4"/>
<dbReference type="KEGG" id="bpm:BURPS1710b_A1688"/>
<evidence type="ECO:0000313" key="3">
    <source>
        <dbReference type="Proteomes" id="UP000002700"/>
    </source>
</evidence>
<proteinExistence type="predicted"/>
<sequence>MLASNGSIGTGGGRKRTPGAPRAPPGGEREAAARERGSRYGTRFGIANPGRKMLESDGMRWRRIFIE</sequence>
<organism evidence="2 3">
    <name type="scientific">Burkholderia pseudomallei (strain 1710b)</name>
    <dbReference type="NCBI Taxonomy" id="320372"/>
    <lineage>
        <taxon>Bacteria</taxon>
        <taxon>Pseudomonadati</taxon>
        <taxon>Pseudomonadota</taxon>
        <taxon>Betaproteobacteria</taxon>
        <taxon>Burkholderiales</taxon>
        <taxon>Burkholderiaceae</taxon>
        <taxon>Burkholderia</taxon>
        <taxon>pseudomallei group</taxon>
    </lineage>
</organism>
<feature type="region of interest" description="Disordered" evidence="1">
    <location>
        <begin position="1"/>
        <end position="59"/>
    </location>
</feature>
<feature type="compositionally biased region" description="Basic and acidic residues" evidence="1">
    <location>
        <begin position="27"/>
        <end position="38"/>
    </location>
</feature>
<protein>
    <submittedName>
        <fullName evidence="2">Uncharacterized protein</fullName>
    </submittedName>
</protein>
<dbReference type="Proteomes" id="UP000002700">
    <property type="component" value="Chromosome II"/>
</dbReference>